<dbReference type="Proteomes" id="UP000016536">
    <property type="component" value="Unassembled WGS sequence"/>
</dbReference>
<sequence length="66" mass="7069">MGEQRRGCSPAAVAGYIGSAQGVDLSARRRCPLLPQPVRGEAARIAVRPSWKNGRRGHGTNRGCRV</sequence>
<dbReference type="EMBL" id="AWSE01000198">
    <property type="protein sequence ID" value="ERH22234.1"/>
    <property type="molecule type" value="Genomic_DNA"/>
</dbReference>
<protein>
    <submittedName>
        <fullName evidence="1">Uncharacterized protein</fullName>
    </submittedName>
</protein>
<name>U1QK75_9ACTO</name>
<organism evidence="1 2">
    <name type="scientific">Actinomyces johnsonii F0542</name>
    <dbReference type="NCBI Taxonomy" id="1321818"/>
    <lineage>
        <taxon>Bacteria</taxon>
        <taxon>Bacillati</taxon>
        <taxon>Actinomycetota</taxon>
        <taxon>Actinomycetes</taxon>
        <taxon>Actinomycetales</taxon>
        <taxon>Actinomycetaceae</taxon>
        <taxon>Actinomyces</taxon>
    </lineage>
</organism>
<accession>U1QK75</accession>
<comment type="caution">
    <text evidence="1">The sequence shown here is derived from an EMBL/GenBank/DDBJ whole genome shotgun (WGS) entry which is preliminary data.</text>
</comment>
<evidence type="ECO:0000313" key="1">
    <source>
        <dbReference type="EMBL" id="ERH22234.1"/>
    </source>
</evidence>
<gene>
    <name evidence="1" type="ORF">HMPREF1979_02786</name>
</gene>
<evidence type="ECO:0000313" key="2">
    <source>
        <dbReference type="Proteomes" id="UP000016536"/>
    </source>
</evidence>
<proteinExistence type="predicted"/>
<dbReference type="HOGENOM" id="CLU_2821426_0_0_11"/>
<keyword evidence="2" id="KW-1185">Reference proteome</keyword>
<dbReference type="AlphaFoldDB" id="U1QK75"/>
<reference evidence="1 2" key="1">
    <citation type="submission" date="2013-08" db="EMBL/GenBank/DDBJ databases">
        <authorList>
            <person name="Weinstock G."/>
            <person name="Sodergren E."/>
            <person name="Wylie T."/>
            <person name="Fulton L."/>
            <person name="Fulton R."/>
            <person name="Fronick C."/>
            <person name="O'Laughlin M."/>
            <person name="Godfrey J."/>
            <person name="Miner T."/>
            <person name="Herter B."/>
            <person name="Appelbaum E."/>
            <person name="Cordes M."/>
            <person name="Lek S."/>
            <person name="Wollam A."/>
            <person name="Pepin K.H."/>
            <person name="Palsikar V.B."/>
            <person name="Mitreva M."/>
            <person name="Wilson R.K."/>
        </authorList>
    </citation>
    <scope>NUCLEOTIDE SEQUENCE [LARGE SCALE GENOMIC DNA]</scope>
    <source>
        <strain evidence="1 2">F0542</strain>
    </source>
</reference>